<feature type="compositionally biased region" description="Basic residues" evidence="1">
    <location>
        <begin position="11"/>
        <end position="20"/>
    </location>
</feature>
<proteinExistence type="predicted"/>
<gene>
    <name evidence="2" type="ORF">CLF_108873</name>
</gene>
<evidence type="ECO:0000313" key="3">
    <source>
        <dbReference type="Proteomes" id="UP000008909"/>
    </source>
</evidence>
<organism evidence="2 3">
    <name type="scientific">Clonorchis sinensis</name>
    <name type="common">Chinese liver fluke</name>
    <dbReference type="NCBI Taxonomy" id="79923"/>
    <lineage>
        <taxon>Eukaryota</taxon>
        <taxon>Metazoa</taxon>
        <taxon>Spiralia</taxon>
        <taxon>Lophotrochozoa</taxon>
        <taxon>Platyhelminthes</taxon>
        <taxon>Trematoda</taxon>
        <taxon>Digenea</taxon>
        <taxon>Opisthorchiida</taxon>
        <taxon>Opisthorchiata</taxon>
        <taxon>Opisthorchiidae</taxon>
        <taxon>Clonorchis</taxon>
    </lineage>
</organism>
<feature type="region of interest" description="Disordered" evidence="1">
    <location>
        <begin position="1"/>
        <end position="27"/>
    </location>
</feature>
<evidence type="ECO:0000256" key="1">
    <source>
        <dbReference type="SAM" id="MobiDB-lite"/>
    </source>
</evidence>
<sequence length="379" mass="43194">MFLEEVSQKSNIKRHTKHSFNQKMSTKPPTFTLQLTKTLFPNNSVEQTSRNGPIKSMFVTRTRRFDRFTHSQILQDPGFRPSFPGLVGSCRSAATVRQKPTGEKGVELLLKPSARRGQRWETCWPSLVHTGLQRPLGWRCNASDQADSAEALTEDVQQSAWTQNVVASTRYSAGQQPSLQDLVITNRRHFVDQVIINAPLGHSDHCVMTFDFICYWVRTPEHQTWIRNVCRADFSGMHILFQQAKLGPASVEDICRTIFQKVHEADAMFVPKKPTRSRMSRRPTKRIRRLWKRDDYDSWNSNVGTLQMDVDAASSSRWTGTFLLVTKNAYILHSEGTPPTPVMHGEKGLEDITRLDAKKELGPLLSSDMSFSLHHEKSA</sequence>
<evidence type="ECO:0008006" key="4">
    <source>
        <dbReference type="Google" id="ProtNLM"/>
    </source>
</evidence>
<dbReference type="EMBL" id="DF143359">
    <property type="protein sequence ID" value="GAA52824.1"/>
    <property type="molecule type" value="Genomic_DNA"/>
</dbReference>
<reference key="2">
    <citation type="submission" date="2011-10" db="EMBL/GenBank/DDBJ databases">
        <title>The genome and transcriptome sequence of Clonorchis sinensis provide insights into the carcinogenic liver fluke.</title>
        <authorList>
            <person name="Wang X."/>
            <person name="Huang Y."/>
            <person name="Chen W."/>
            <person name="Liu H."/>
            <person name="Guo L."/>
            <person name="Chen Y."/>
            <person name="Luo F."/>
            <person name="Zhou W."/>
            <person name="Sun J."/>
            <person name="Mao Q."/>
            <person name="Liang P."/>
            <person name="Zhou C."/>
            <person name="Tian Y."/>
            <person name="Men J."/>
            <person name="Lv X."/>
            <person name="Huang L."/>
            <person name="Zhou J."/>
            <person name="Hu Y."/>
            <person name="Li R."/>
            <person name="Zhang F."/>
            <person name="Lei H."/>
            <person name="Li X."/>
            <person name="Hu X."/>
            <person name="Liang C."/>
            <person name="Xu J."/>
            <person name="Wu Z."/>
            <person name="Yu X."/>
        </authorList>
    </citation>
    <scope>NUCLEOTIDE SEQUENCE</scope>
    <source>
        <strain>Henan</strain>
    </source>
</reference>
<accession>G7YIP1</accession>
<protein>
    <recommendedName>
        <fullName evidence="4">Endonuclease/exonuclease/phosphatase domain-containing protein</fullName>
    </recommendedName>
</protein>
<dbReference type="Proteomes" id="UP000008909">
    <property type="component" value="Unassembled WGS sequence"/>
</dbReference>
<reference evidence="2" key="1">
    <citation type="journal article" date="2011" name="Genome Biol.">
        <title>The draft genome of the carcinogenic human liver fluke Clonorchis sinensis.</title>
        <authorList>
            <person name="Wang X."/>
            <person name="Chen W."/>
            <person name="Huang Y."/>
            <person name="Sun J."/>
            <person name="Men J."/>
            <person name="Liu H."/>
            <person name="Luo F."/>
            <person name="Guo L."/>
            <person name="Lv X."/>
            <person name="Deng C."/>
            <person name="Zhou C."/>
            <person name="Fan Y."/>
            <person name="Li X."/>
            <person name="Huang L."/>
            <person name="Hu Y."/>
            <person name="Liang C."/>
            <person name="Hu X."/>
            <person name="Xu J."/>
            <person name="Yu X."/>
        </authorList>
    </citation>
    <scope>NUCLEOTIDE SEQUENCE [LARGE SCALE GENOMIC DNA]</scope>
    <source>
        <strain evidence="2">Henan</strain>
    </source>
</reference>
<name>G7YIP1_CLOSI</name>
<dbReference type="AlphaFoldDB" id="G7YIP1"/>
<keyword evidence="3" id="KW-1185">Reference proteome</keyword>
<evidence type="ECO:0000313" key="2">
    <source>
        <dbReference type="EMBL" id="GAA52824.1"/>
    </source>
</evidence>